<keyword evidence="3" id="KW-0547">Nucleotide-binding</keyword>
<dbReference type="InterPro" id="IPR003593">
    <property type="entry name" value="AAA+_ATPase"/>
</dbReference>
<evidence type="ECO:0000256" key="4">
    <source>
        <dbReference type="ARBA" id="ARBA00022840"/>
    </source>
</evidence>
<dbReference type="EMBL" id="BART01006734">
    <property type="protein sequence ID" value="GAG68854.1"/>
    <property type="molecule type" value="Genomic_DNA"/>
</dbReference>
<evidence type="ECO:0000313" key="6">
    <source>
        <dbReference type="EMBL" id="GAG68854.1"/>
    </source>
</evidence>
<dbReference type="PANTHER" id="PTHR43335">
    <property type="entry name" value="ABC TRANSPORTER, ATP-BINDING PROTEIN"/>
    <property type="match status" value="1"/>
</dbReference>
<comment type="similarity">
    <text evidence="1">Belongs to the ABC transporter superfamily.</text>
</comment>
<dbReference type="AlphaFoldDB" id="X0ZHN0"/>
<keyword evidence="4" id="KW-0067">ATP-binding</keyword>
<dbReference type="PROSITE" id="PS50893">
    <property type="entry name" value="ABC_TRANSPORTER_2"/>
    <property type="match status" value="1"/>
</dbReference>
<gene>
    <name evidence="6" type="ORF">S01H4_15362</name>
</gene>
<evidence type="ECO:0000256" key="2">
    <source>
        <dbReference type="ARBA" id="ARBA00022448"/>
    </source>
</evidence>
<dbReference type="GO" id="GO:0005524">
    <property type="term" value="F:ATP binding"/>
    <property type="evidence" value="ECO:0007669"/>
    <property type="project" value="UniProtKB-KW"/>
</dbReference>
<dbReference type="InterPro" id="IPR003439">
    <property type="entry name" value="ABC_transporter-like_ATP-bd"/>
</dbReference>
<evidence type="ECO:0000256" key="1">
    <source>
        <dbReference type="ARBA" id="ARBA00005417"/>
    </source>
</evidence>
<organism evidence="6">
    <name type="scientific">marine sediment metagenome</name>
    <dbReference type="NCBI Taxonomy" id="412755"/>
    <lineage>
        <taxon>unclassified sequences</taxon>
        <taxon>metagenomes</taxon>
        <taxon>ecological metagenomes</taxon>
    </lineage>
</organism>
<reference evidence="6" key="1">
    <citation type="journal article" date="2014" name="Front. Microbiol.">
        <title>High frequency of phylogenetically diverse reductive dehalogenase-homologous genes in deep subseafloor sedimentary metagenomes.</title>
        <authorList>
            <person name="Kawai M."/>
            <person name="Futagami T."/>
            <person name="Toyoda A."/>
            <person name="Takaki Y."/>
            <person name="Nishi S."/>
            <person name="Hori S."/>
            <person name="Arai W."/>
            <person name="Tsubouchi T."/>
            <person name="Morono Y."/>
            <person name="Uchiyama I."/>
            <person name="Ito T."/>
            <person name="Fujiyama A."/>
            <person name="Inagaki F."/>
            <person name="Takami H."/>
        </authorList>
    </citation>
    <scope>NUCLEOTIDE SEQUENCE</scope>
    <source>
        <strain evidence="6">Expedition CK06-06</strain>
    </source>
</reference>
<name>X0ZHN0_9ZZZZ</name>
<protein>
    <recommendedName>
        <fullName evidence="5">ABC transporter domain-containing protein</fullName>
    </recommendedName>
</protein>
<feature type="domain" description="ABC transporter" evidence="5">
    <location>
        <begin position="5"/>
        <end position="232"/>
    </location>
</feature>
<evidence type="ECO:0000256" key="3">
    <source>
        <dbReference type="ARBA" id="ARBA00022741"/>
    </source>
</evidence>
<proteinExistence type="inferred from homology"/>
<dbReference type="InterPro" id="IPR027417">
    <property type="entry name" value="P-loop_NTPase"/>
</dbReference>
<dbReference type="PANTHER" id="PTHR43335:SF4">
    <property type="entry name" value="ABC TRANSPORTER, ATP-BINDING PROTEIN"/>
    <property type="match status" value="1"/>
</dbReference>
<dbReference type="GO" id="GO:0016887">
    <property type="term" value="F:ATP hydrolysis activity"/>
    <property type="evidence" value="ECO:0007669"/>
    <property type="project" value="InterPro"/>
</dbReference>
<accession>X0ZHN0</accession>
<dbReference type="SUPFAM" id="SSF52540">
    <property type="entry name" value="P-loop containing nucleoside triphosphate hydrolases"/>
    <property type="match status" value="1"/>
</dbReference>
<dbReference type="PROSITE" id="PS00211">
    <property type="entry name" value="ABC_TRANSPORTER_1"/>
    <property type="match status" value="1"/>
</dbReference>
<evidence type="ECO:0000259" key="5">
    <source>
        <dbReference type="PROSITE" id="PS50893"/>
    </source>
</evidence>
<comment type="caution">
    <text evidence="6">The sequence shown here is derived from an EMBL/GenBank/DDBJ whole genome shotgun (WGS) entry which is preliminary data.</text>
</comment>
<dbReference type="Gene3D" id="3.40.50.300">
    <property type="entry name" value="P-loop containing nucleotide triphosphate hydrolases"/>
    <property type="match status" value="1"/>
</dbReference>
<dbReference type="SMART" id="SM00382">
    <property type="entry name" value="AAA"/>
    <property type="match status" value="1"/>
</dbReference>
<keyword evidence="2" id="KW-0813">Transport</keyword>
<dbReference type="Pfam" id="PF00005">
    <property type="entry name" value="ABC_tran"/>
    <property type="match status" value="1"/>
</dbReference>
<sequence length="308" mass="34498">MSDTIRLEGISKQLGEREVLRDVSFITKQGDVFGYLGPNGAGKTTTIRILLGLLQPTSGKATILGEDVSRDEARRKVGFVLESDGLYDNKTAEENLWYYARIYGMAEPAERIDRLLNLVELRDRAKDKVGTYSKGMRQRLAFARAMTHNPELLVLDEPTAGVDPSGQIEVRKVILNMASREGKTIFLSSHNLDEVQRICNRIAIIDRGEIKLYGELEQLQREMSGNEVEIETTEAIAEPLFAELKSLSHLGLRERKDKVLTFVPQEGVRIPDIVSLLVRRGAEIEGVSKKEASLEEIYSAILKEVEPS</sequence>
<dbReference type="InterPro" id="IPR017871">
    <property type="entry name" value="ABC_transporter-like_CS"/>
</dbReference>